<reference evidence="3 4" key="1">
    <citation type="journal article" date="2019" name="Int. J. Syst. Evol. Microbiol.">
        <title>The Global Catalogue of Microorganisms (GCM) 10K type strain sequencing project: providing services to taxonomists for standard genome sequencing and annotation.</title>
        <authorList>
            <consortium name="The Broad Institute Genomics Platform"/>
            <consortium name="The Broad Institute Genome Sequencing Center for Infectious Disease"/>
            <person name="Wu L."/>
            <person name="Ma J."/>
        </authorList>
    </citation>
    <scope>NUCLEOTIDE SEQUENCE [LARGE SCALE GENOMIC DNA]</scope>
    <source>
        <strain evidence="3 4">JCM 6833</strain>
    </source>
</reference>
<keyword evidence="4" id="KW-1185">Reference proteome</keyword>
<proteinExistence type="predicted"/>
<sequence>MTEDRVIVRRGTSADLMAASKVVFLADATRPGGPPLAEEPARARTSHRLGDPRTFFFVAERSGTVVGSAAAMSGRRDGGLGEAIPGLCHISMVAVLPEFWGQGIGRQLLTALVNEARDRGYERVQLFTQADNARGHALYERLGFILTGEVATSSDDEPIVHYLRPLRP</sequence>
<dbReference type="Pfam" id="PF00583">
    <property type="entry name" value="Acetyltransf_1"/>
    <property type="match status" value="1"/>
</dbReference>
<dbReference type="RefSeq" id="WP_344546048.1">
    <property type="nucleotide sequence ID" value="NZ_BAAATD010000009.1"/>
</dbReference>
<comment type="caution">
    <text evidence="3">The sequence shown here is derived from an EMBL/GenBank/DDBJ whole genome shotgun (WGS) entry which is preliminary data.</text>
</comment>
<dbReference type="SUPFAM" id="SSF55729">
    <property type="entry name" value="Acyl-CoA N-acyltransferases (Nat)"/>
    <property type="match status" value="1"/>
</dbReference>
<dbReference type="EMBL" id="BAAATD010000009">
    <property type="protein sequence ID" value="GAA2618385.1"/>
    <property type="molecule type" value="Genomic_DNA"/>
</dbReference>
<dbReference type="PANTHER" id="PTHR13947:SF37">
    <property type="entry name" value="LD18367P"/>
    <property type="match status" value="1"/>
</dbReference>
<dbReference type="InterPro" id="IPR050769">
    <property type="entry name" value="NAT_camello-type"/>
</dbReference>
<gene>
    <name evidence="3" type="ORF">GCM10010411_62320</name>
</gene>
<evidence type="ECO:0000313" key="3">
    <source>
        <dbReference type="EMBL" id="GAA2618385.1"/>
    </source>
</evidence>
<dbReference type="Gene3D" id="3.40.630.30">
    <property type="match status" value="1"/>
</dbReference>
<evidence type="ECO:0000256" key="1">
    <source>
        <dbReference type="ARBA" id="ARBA00022679"/>
    </source>
</evidence>
<dbReference type="Proteomes" id="UP001501509">
    <property type="component" value="Unassembled WGS sequence"/>
</dbReference>
<name>A0ABN3Q8A9_9ACTN</name>
<dbReference type="InterPro" id="IPR000182">
    <property type="entry name" value="GNAT_dom"/>
</dbReference>
<feature type="domain" description="N-acetyltransferase" evidence="2">
    <location>
        <begin position="6"/>
        <end position="168"/>
    </location>
</feature>
<dbReference type="PANTHER" id="PTHR13947">
    <property type="entry name" value="GNAT FAMILY N-ACETYLTRANSFERASE"/>
    <property type="match status" value="1"/>
</dbReference>
<dbReference type="InterPro" id="IPR016181">
    <property type="entry name" value="Acyl_CoA_acyltransferase"/>
</dbReference>
<dbReference type="CDD" id="cd04301">
    <property type="entry name" value="NAT_SF"/>
    <property type="match status" value="1"/>
</dbReference>
<organism evidence="3 4">
    <name type="scientific">Actinomadura fulvescens</name>
    <dbReference type="NCBI Taxonomy" id="46160"/>
    <lineage>
        <taxon>Bacteria</taxon>
        <taxon>Bacillati</taxon>
        <taxon>Actinomycetota</taxon>
        <taxon>Actinomycetes</taxon>
        <taxon>Streptosporangiales</taxon>
        <taxon>Thermomonosporaceae</taxon>
        <taxon>Actinomadura</taxon>
    </lineage>
</organism>
<protein>
    <submittedName>
        <fullName evidence="3">GNAT family N-acetyltransferase</fullName>
    </submittedName>
</protein>
<evidence type="ECO:0000259" key="2">
    <source>
        <dbReference type="PROSITE" id="PS51186"/>
    </source>
</evidence>
<keyword evidence="1" id="KW-0808">Transferase</keyword>
<evidence type="ECO:0000313" key="4">
    <source>
        <dbReference type="Proteomes" id="UP001501509"/>
    </source>
</evidence>
<accession>A0ABN3Q8A9</accession>
<dbReference type="PROSITE" id="PS51186">
    <property type="entry name" value="GNAT"/>
    <property type="match status" value="1"/>
</dbReference>